<dbReference type="InterPro" id="IPR036691">
    <property type="entry name" value="Endo/exonu/phosph_ase_sf"/>
</dbReference>
<dbReference type="PANTHER" id="PTHR47510:SF3">
    <property type="entry name" value="ENDO_EXONUCLEASE_PHOSPHATASE DOMAIN-CONTAINING PROTEIN"/>
    <property type="match status" value="1"/>
</dbReference>
<reference evidence="2" key="1">
    <citation type="submission" date="2022-03" db="EMBL/GenBank/DDBJ databases">
        <authorList>
            <person name="Tunstrom K."/>
        </authorList>
    </citation>
    <scope>NUCLEOTIDE SEQUENCE</scope>
</reference>
<dbReference type="AlphaFoldDB" id="A0AAU9V2G3"/>
<dbReference type="GO" id="GO:0003824">
    <property type="term" value="F:catalytic activity"/>
    <property type="evidence" value="ECO:0007669"/>
    <property type="project" value="InterPro"/>
</dbReference>
<accession>A0AAU9V2G3</accession>
<organism evidence="2 3">
    <name type="scientific">Euphydryas editha</name>
    <name type="common">Edith's checkerspot</name>
    <dbReference type="NCBI Taxonomy" id="104508"/>
    <lineage>
        <taxon>Eukaryota</taxon>
        <taxon>Metazoa</taxon>
        <taxon>Ecdysozoa</taxon>
        <taxon>Arthropoda</taxon>
        <taxon>Hexapoda</taxon>
        <taxon>Insecta</taxon>
        <taxon>Pterygota</taxon>
        <taxon>Neoptera</taxon>
        <taxon>Endopterygota</taxon>
        <taxon>Lepidoptera</taxon>
        <taxon>Glossata</taxon>
        <taxon>Ditrysia</taxon>
        <taxon>Papilionoidea</taxon>
        <taxon>Nymphalidae</taxon>
        <taxon>Nymphalinae</taxon>
        <taxon>Euphydryas</taxon>
    </lineage>
</organism>
<evidence type="ECO:0000313" key="3">
    <source>
        <dbReference type="Proteomes" id="UP001153954"/>
    </source>
</evidence>
<protein>
    <recommendedName>
        <fullName evidence="1">Endonuclease/exonuclease/phosphatase domain-containing protein</fullName>
    </recommendedName>
</protein>
<dbReference type="InterPro" id="IPR005135">
    <property type="entry name" value="Endo/exonuclease/phosphatase"/>
</dbReference>
<dbReference type="Gene3D" id="3.60.10.10">
    <property type="entry name" value="Endonuclease/exonuclease/phosphatase"/>
    <property type="match status" value="1"/>
</dbReference>
<dbReference type="SUPFAM" id="SSF56219">
    <property type="entry name" value="DNase I-like"/>
    <property type="match status" value="1"/>
</dbReference>
<dbReference type="EMBL" id="CAKOGL010000027">
    <property type="protein sequence ID" value="CAH2104999.1"/>
    <property type="molecule type" value="Genomic_DNA"/>
</dbReference>
<dbReference type="PANTHER" id="PTHR47510">
    <property type="entry name" value="REVERSE TRANSCRIPTASE DOMAIN-CONTAINING PROTEIN"/>
    <property type="match status" value="1"/>
</dbReference>
<comment type="caution">
    <text evidence="2">The sequence shown here is derived from an EMBL/GenBank/DDBJ whole genome shotgun (WGS) entry which is preliminary data.</text>
</comment>
<dbReference type="Pfam" id="PF03372">
    <property type="entry name" value="Exo_endo_phos"/>
    <property type="match status" value="1"/>
</dbReference>
<keyword evidence="3" id="KW-1185">Reference proteome</keyword>
<gene>
    <name evidence="2" type="ORF">EEDITHA_LOCUS19318</name>
</gene>
<sequence>MKPGKIDEIKCIIEAFKTTLHVIILTETWIKDEAEAQRVNIPNYTHYYNYRKNSRGGGVSIYVHNNLKHEALDEKCEDGNHFLWIHIDKLCLDVGVVYRQPASNINKFLETYDMHLTKRKRGVVFGDLNLNLLSKEKSIREYRRVVKVNGFKIINKIDKSYCTRETPTSKTILDHICTNLLQNTFHMSVIESCLSDHKQIYLEIKQIKTEKPSRVQYEAVNYIGYYNSVQNLIIANNHFDSKYYELESILMQALAKNKVAKTKILNPPRKDWINKTLINSINERNTIWHDLKQNPEDCELKERFRKIRNLTHINIQSAKNLYYQTAFKNCKSKPLKMWQLINSLAHNTAKTNTIPIIYSRRPNYKYYGNM</sequence>
<evidence type="ECO:0000313" key="2">
    <source>
        <dbReference type="EMBL" id="CAH2104999.1"/>
    </source>
</evidence>
<name>A0AAU9V2G3_EUPED</name>
<proteinExistence type="predicted"/>
<feature type="domain" description="Endonuclease/exonuclease/phosphatase" evidence="1">
    <location>
        <begin position="21"/>
        <end position="197"/>
    </location>
</feature>
<dbReference type="Proteomes" id="UP001153954">
    <property type="component" value="Unassembled WGS sequence"/>
</dbReference>
<evidence type="ECO:0000259" key="1">
    <source>
        <dbReference type="Pfam" id="PF03372"/>
    </source>
</evidence>